<feature type="compositionally biased region" description="Polar residues" evidence="1">
    <location>
        <begin position="364"/>
        <end position="375"/>
    </location>
</feature>
<evidence type="ECO:0000313" key="2">
    <source>
        <dbReference type="EMBL" id="KAF2014113.1"/>
    </source>
</evidence>
<dbReference type="RefSeq" id="XP_033382452.1">
    <property type="nucleotide sequence ID" value="XM_033531089.1"/>
</dbReference>
<feature type="region of interest" description="Disordered" evidence="1">
    <location>
        <begin position="329"/>
        <end position="404"/>
    </location>
</feature>
<dbReference type="OrthoDB" id="3675232at2759"/>
<protein>
    <submittedName>
        <fullName evidence="2">Uncharacterized protein</fullName>
    </submittedName>
</protein>
<reference evidence="2" key="1">
    <citation type="journal article" date="2020" name="Stud. Mycol.">
        <title>101 Dothideomycetes genomes: a test case for predicting lifestyles and emergence of pathogens.</title>
        <authorList>
            <person name="Haridas S."/>
            <person name="Albert R."/>
            <person name="Binder M."/>
            <person name="Bloem J."/>
            <person name="Labutti K."/>
            <person name="Salamov A."/>
            <person name="Andreopoulos B."/>
            <person name="Baker S."/>
            <person name="Barry K."/>
            <person name="Bills G."/>
            <person name="Bluhm B."/>
            <person name="Cannon C."/>
            <person name="Castanera R."/>
            <person name="Culley D."/>
            <person name="Daum C."/>
            <person name="Ezra D."/>
            <person name="Gonzalez J."/>
            <person name="Henrissat B."/>
            <person name="Kuo A."/>
            <person name="Liang C."/>
            <person name="Lipzen A."/>
            <person name="Lutzoni F."/>
            <person name="Magnuson J."/>
            <person name="Mondo S."/>
            <person name="Nolan M."/>
            <person name="Ohm R."/>
            <person name="Pangilinan J."/>
            <person name="Park H.-J."/>
            <person name="Ramirez L."/>
            <person name="Alfaro M."/>
            <person name="Sun H."/>
            <person name="Tritt A."/>
            <person name="Yoshinaga Y."/>
            <person name="Zwiers L.-H."/>
            <person name="Turgeon B."/>
            <person name="Goodwin S."/>
            <person name="Spatafora J."/>
            <person name="Crous P."/>
            <person name="Grigoriev I."/>
        </authorList>
    </citation>
    <scope>NUCLEOTIDE SEQUENCE</scope>
    <source>
        <strain evidence="2">CBS 175.79</strain>
    </source>
</reference>
<dbReference type="AlphaFoldDB" id="A0A6A5XMD8"/>
<accession>A0A6A5XMD8</accession>
<sequence length="624" mass="70071">MARGSVKDAFGEGAPPSNLDFPRGNLTAAEIIAYFPHWLKSVDVIQRFANNGATAKVIAQMMNRFRTFDHHISYPANSITIMMQHPMRRQHPQWTLGKYITFLTEAEKRAWNNLNIDVGGFRTPRITHPKAGNMNHAANHPVPPINFRDLARHIKQHPTGDDALDLTRCVQYAINNPEREWLFPRDFQRLVNRIGGPKQVSNGNLDRAVFTRYANGGRIGHPIQVGPPPPPPPPPHPPTINPPIQPSPHPVLPAAPAAGSKRKRPSWESQSEASASSKRPRIDNPSEESEENVQEDIEEATEQTTEPNIEEAVENVIGEFVRRSVDDAVEKNHDNPESNEDEVESADTDELDSYTHPGLHAPATFSSTGYSQSTGFVGHIDKRHKRPRPVEESDGDDSTIPPKRPRLLAQEHTTDIHLPATDGLSHDGSGMSQYGYMGNEHGNFSFCPYSLTSVTPDPAGSTPGYFDNIQNTTPTPVFPETVTPAPDPISQPVQESQTEGNKEKPPPYLEPLPLPEFRPIIHFYNVHEYAADGAVDQWDSAYDFYRRTAYGIALPRLEAPHRELHRLSVPNDGDIGEFAESVRWARQQWDWYGSVWLENPFSLAFIYEHRKMTLWHSDVLDKLL</sequence>
<dbReference type="Proteomes" id="UP000799778">
    <property type="component" value="Unassembled WGS sequence"/>
</dbReference>
<evidence type="ECO:0000313" key="3">
    <source>
        <dbReference type="Proteomes" id="UP000799778"/>
    </source>
</evidence>
<feature type="compositionally biased region" description="Low complexity" evidence="1">
    <location>
        <begin position="267"/>
        <end position="277"/>
    </location>
</feature>
<feature type="region of interest" description="Disordered" evidence="1">
    <location>
        <begin position="472"/>
        <end position="509"/>
    </location>
</feature>
<gene>
    <name evidence="2" type="ORF">BU24DRAFT_451259</name>
</gene>
<keyword evidence="3" id="KW-1185">Reference proteome</keyword>
<proteinExistence type="predicted"/>
<organism evidence="2 3">
    <name type="scientific">Aaosphaeria arxii CBS 175.79</name>
    <dbReference type="NCBI Taxonomy" id="1450172"/>
    <lineage>
        <taxon>Eukaryota</taxon>
        <taxon>Fungi</taxon>
        <taxon>Dikarya</taxon>
        <taxon>Ascomycota</taxon>
        <taxon>Pezizomycotina</taxon>
        <taxon>Dothideomycetes</taxon>
        <taxon>Pleosporomycetidae</taxon>
        <taxon>Pleosporales</taxon>
        <taxon>Pleosporales incertae sedis</taxon>
        <taxon>Aaosphaeria</taxon>
    </lineage>
</organism>
<feature type="compositionally biased region" description="Low complexity" evidence="1">
    <location>
        <begin position="472"/>
        <end position="484"/>
    </location>
</feature>
<feature type="region of interest" description="Disordered" evidence="1">
    <location>
        <begin position="217"/>
        <end position="310"/>
    </location>
</feature>
<dbReference type="EMBL" id="ML978070">
    <property type="protein sequence ID" value="KAF2014113.1"/>
    <property type="molecule type" value="Genomic_DNA"/>
</dbReference>
<evidence type="ECO:0000256" key="1">
    <source>
        <dbReference type="SAM" id="MobiDB-lite"/>
    </source>
</evidence>
<feature type="compositionally biased region" description="Acidic residues" evidence="1">
    <location>
        <begin position="337"/>
        <end position="352"/>
    </location>
</feature>
<dbReference type="GeneID" id="54288486"/>
<feature type="compositionally biased region" description="Pro residues" evidence="1">
    <location>
        <begin position="225"/>
        <end position="253"/>
    </location>
</feature>
<name>A0A6A5XMD8_9PLEO</name>
<feature type="compositionally biased region" description="Acidic residues" evidence="1">
    <location>
        <begin position="285"/>
        <end position="301"/>
    </location>
</feature>